<feature type="transmembrane region" description="Helical" evidence="7">
    <location>
        <begin position="393"/>
        <end position="420"/>
    </location>
</feature>
<dbReference type="GO" id="GO:0016020">
    <property type="term" value="C:membrane"/>
    <property type="evidence" value="ECO:0007669"/>
    <property type="project" value="UniProtKB-SubCell"/>
</dbReference>
<feature type="transmembrane region" description="Helical" evidence="7">
    <location>
        <begin position="471"/>
        <end position="492"/>
    </location>
</feature>
<gene>
    <name evidence="9" type="ORF">EW026_g1124</name>
</gene>
<organism evidence="9 10">
    <name type="scientific">Hermanssonia centrifuga</name>
    <dbReference type="NCBI Taxonomy" id="98765"/>
    <lineage>
        <taxon>Eukaryota</taxon>
        <taxon>Fungi</taxon>
        <taxon>Dikarya</taxon>
        <taxon>Basidiomycota</taxon>
        <taxon>Agaricomycotina</taxon>
        <taxon>Agaricomycetes</taxon>
        <taxon>Polyporales</taxon>
        <taxon>Meruliaceae</taxon>
        <taxon>Hermanssonia</taxon>
    </lineage>
</organism>
<evidence type="ECO:0000256" key="2">
    <source>
        <dbReference type="ARBA" id="ARBA00022448"/>
    </source>
</evidence>
<evidence type="ECO:0000256" key="1">
    <source>
        <dbReference type="ARBA" id="ARBA00004141"/>
    </source>
</evidence>
<dbReference type="InterPro" id="IPR001958">
    <property type="entry name" value="Tet-R_TetA/multi-R_MdtG-like"/>
</dbReference>
<evidence type="ECO:0000259" key="8">
    <source>
        <dbReference type="PROSITE" id="PS50850"/>
    </source>
</evidence>
<dbReference type="InterPro" id="IPR036259">
    <property type="entry name" value="MFS_trans_sf"/>
</dbReference>
<feature type="region of interest" description="Disordered" evidence="6">
    <location>
        <begin position="1"/>
        <end position="20"/>
    </location>
</feature>
<evidence type="ECO:0000256" key="3">
    <source>
        <dbReference type="ARBA" id="ARBA00022692"/>
    </source>
</evidence>
<feature type="transmembrane region" description="Helical" evidence="7">
    <location>
        <begin position="203"/>
        <end position="225"/>
    </location>
</feature>
<evidence type="ECO:0000313" key="10">
    <source>
        <dbReference type="Proteomes" id="UP000309038"/>
    </source>
</evidence>
<keyword evidence="10" id="KW-1185">Reference proteome</keyword>
<dbReference type="PANTHER" id="PTHR23504">
    <property type="entry name" value="MAJOR FACILITATOR SUPERFAMILY DOMAIN-CONTAINING PROTEIN 10"/>
    <property type="match status" value="1"/>
</dbReference>
<feature type="transmembrane region" description="Helical" evidence="7">
    <location>
        <begin position="68"/>
        <end position="90"/>
    </location>
</feature>
<evidence type="ECO:0000313" key="9">
    <source>
        <dbReference type="EMBL" id="THH01601.1"/>
    </source>
</evidence>
<feature type="transmembrane region" description="Helical" evidence="7">
    <location>
        <begin position="102"/>
        <end position="124"/>
    </location>
</feature>
<dbReference type="PRINTS" id="PR01035">
    <property type="entry name" value="TCRTETA"/>
</dbReference>
<dbReference type="PANTHER" id="PTHR23504:SF15">
    <property type="entry name" value="MAJOR FACILITATOR SUPERFAMILY (MFS) PROFILE DOMAIN-CONTAINING PROTEIN"/>
    <property type="match status" value="1"/>
</dbReference>
<dbReference type="SUPFAM" id="SSF103473">
    <property type="entry name" value="MFS general substrate transporter"/>
    <property type="match status" value="1"/>
</dbReference>
<keyword evidence="5 7" id="KW-0472">Membrane</keyword>
<dbReference type="Gene3D" id="1.20.1250.20">
    <property type="entry name" value="MFS general substrate transporter like domains"/>
    <property type="match status" value="1"/>
</dbReference>
<comment type="caution">
    <text evidence="9">The sequence shown here is derived from an EMBL/GenBank/DDBJ whole genome shotgun (WGS) entry which is preliminary data.</text>
</comment>
<keyword evidence="2" id="KW-0813">Transport</keyword>
<dbReference type="Pfam" id="PF07690">
    <property type="entry name" value="MFS_1"/>
    <property type="match status" value="1"/>
</dbReference>
<keyword evidence="3 7" id="KW-0812">Transmembrane</keyword>
<feature type="transmembrane region" description="Helical" evidence="7">
    <location>
        <begin position="363"/>
        <end position="381"/>
    </location>
</feature>
<dbReference type="Proteomes" id="UP000309038">
    <property type="component" value="Unassembled WGS sequence"/>
</dbReference>
<evidence type="ECO:0000256" key="4">
    <source>
        <dbReference type="ARBA" id="ARBA00022989"/>
    </source>
</evidence>
<comment type="subcellular location">
    <subcellularLocation>
        <location evidence="1">Membrane</location>
        <topology evidence="1">Multi-pass membrane protein</topology>
    </subcellularLocation>
</comment>
<name>A0A4S4KTD8_9APHY</name>
<dbReference type="GO" id="GO:0022857">
    <property type="term" value="F:transmembrane transporter activity"/>
    <property type="evidence" value="ECO:0007669"/>
    <property type="project" value="InterPro"/>
</dbReference>
<dbReference type="InterPro" id="IPR011701">
    <property type="entry name" value="MFS"/>
</dbReference>
<reference evidence="9 10" key="1">
    <citation type="submission" date="2019-02" db="EMBL/GenBank/DDBJ databases">
        <title>Genome sequencing of the rare red list fungi Phlebia centrifuga.</title>
        <authorList>
            <person name="Buettner E."/>
            <person name="Kellner H."/>
        </authorList>
    </citation>
    <scope>NUCLEOTIDE SEQUENCE [LARGE SCALE GENOMIC DNA]</scope>
    <source>
        <strain evidence="9 10">DSM 108282</strain>
    </source>
</reference>
<feature type="transmembrane region" description="Helical" evidence="7">
    <location>
        <begin position="285"/>
        <end position="311"/>
    </location>
</feature>
<keyword evidence="4 7" id="KW-1133">Transmembrane helix</keyword>
<evidence type="ECO:0000256" key="5">
    <source>
        <dbReference type="ARBA" id="ARBA00023136"/>
    </source>
</evidence>
<dbReference type="EMBL" id="SGPJ01000020">
    <property type="protein sequence ID" value="THH01601.1"/>
    <property type="molecule type" value="Genomic_DNA"/>
</dbReference>
<evidence type="ECO:0000256" key="6">
    <source>
        <dbReference type="SAM" id="MobiDB-lite"/>
    </source>
</evidence>
<evidence type="ECO:0000256" key="7">
    <source>
        <dbReference type="SAM" id="Phobius"/>
    </source>
</evidence>
<accession>A0A4S4KTD8</accession>
<sequence>MTVTNSDEEAPLLPEQQQKKKPTPLPWAQFAILLVLQLAEPLTNQVIYPFAPQLIRDVGITHGDETRVGYYVGVMQSIFFATQAMTVLHWSRLSDHVGRKPVIMIGLLGLSLSMYCFGLSKTFWGAVLSRSLNGALNGNIGVLKSMIAEITDSTNLAQAYAYLPIAWSTGGTLGPIIGGFLSRPTERFPDVFGGSAFLKEYPYFLACAVPATFSACAWFVSLLFLKETVPTPRSFHRVVTMWLSKENLTNQAISGGQDNKVVSTTPALVDAIPGKKAYQPLPLKALLIPPVLIAALNYAALALVDISSRAIQPVFYSTPIELGGLGLPPHHIGKILSVYGILNGILQIFFFAKTQARFGAKNVYLAGIASSLLVFVSFPVINCLARKAGGHDWLVWLAVGFQVVSSIFINFSYGCIFIYITASSPNRASLGSVNGLAQLSVSIMRAVGPALANSLFSLSIDPARHYLGGYLVYWALSGLVCFALVAGSYLPAKAWSNKQEDS</sequence>
<feature type="transmembrane region" description="Helical" evidence="7">
    <location>
        <begin position="331"/>
        <end position="351"/>
    </location>
</feature>
<feature type="compositionally biased region" description="Acidic residues" evidence="6">
    <location>
        <begin position="1"/>
        <end position="10"/>
    </location>
</feature>
<protein>
    <recommendedName>
        <fullName evidence="8">Major facilitator superfamily (MFS) profile domain-containing protein</fullName>
    </recommendedName>
</protein>
<feature type="transmembrane region" description="Helical" evidence="7">
    <location>
        <begin position="432"/>
        <end position="451"/>
    </location>
</feature>
<proteinExistence type="predicted"/>
<dbReference type="InterPro" id="IPR020846">
    <property type="entry name" value="MFS_dom"/>
</dbReference>
<dbReference type="PROSITE" id="PS50850">
    <property type="entry name" value="MFS"/>
    <property type="match status" value="1"/>
</dbReference>
<feature type="domain" description="Major facilitator superfamily (MFS) profile" evidence="8">
    <location>
        <begin position="29"/>
        <end position="495"/>
    </location>
</feature>
<dbReference type="AlphaFoldDB" id="A0A4S4KTD8"/>